<dbReference type="Proteomes" id="UP000001307">
    <property type="component" value="Unassembled WGS sequence"/>
</dbReference>
<dbReference type="SUPFAM" id="SSF50494">
    <property type="entry name" value="Trypsin-like serine proteases"/>
    <property type="match status" value="2"/>
</dbReference>
<dbReference type="PROSITE" id="PS00135">
    <property type="entry name" value="TRYPSIN_SER"/>
    <property type="match status" value="1"/>
</dbReference>
<dbReference type="InterPro" id="IPR000884">
    <property type="entry name" value="TSP1_rpt"/>
</dbReference>
<dbReference type="PANTHER" id="PTHR24253:SF153">
    <property type="entry name" value="SERINE PROTEASE HEPSIN"/>
    <property type="match status" value="1"/>
</dbReference>
<evidence type="ECO:0000313" key="6">
    <source>
        <dbReference type="Proteomes" id="UP000001307"/>
    </source>
</evidence>
<dbReference type="InterPro" id="IPR001254">
    <property type="entry name" value="Trypsin_dom"/>
</dbReference>
<dbReference type="GO" id="GO:0006508">
    <property type="term" value="P:proteolysis"/>
    <property type="evidence" value="ECO:0007669"/>
    <property type="project" value="UniProtKB-KW"/>
</dbReference>
<dbReference type="InterPro" id="IPR009003">
    <property type="entry name" value="Peptidase_S1_PA"/>
</dbReference>
<dbReference type="Pfam" id="PF00089">
    <property type="entry name" value="Trypsin"/>
    <property type="match status" value="2"/>
</dbReference>
<dbReference type="Gene3D" id="2.20.100.10">
    <property type="entry name" value="Thrombospondin type-1 (TSP1) repeat"/>
    <property type="match status" value="1"/>
</dbReference>
<gene>
    <name evidence="5" type="ORF">GSOID_T00001160001</name>
</gene>
<dbReference type="PROSITE" id="PS50092">
    <property type="entry name" value="TSP1"/>
    <property type="match status" value="1"/>
</dbReference>
<dbReference type="SMART" id="SM00020">
    <property type="entry name" value="Tryp_SPc"/>
    <property type="match status" value="2"/>
</dbReference>
<dbReference type="PRINTS" id="PR00722">
    <property type="entry name" value="CHYMOTRYPSIN"/>
</dbReference>
<dbReference type="PROSITE" id="PS50240">
    <property type="entry name" value="TRYPSIN_DOM"/>
    <property type="match status" value="2"/>
</dbReference>
<dbReference type="AlphaFoldDB" id="E4X445"/>
<dbReference type="InterPro" id="IPR001314">
    <property type="entry name" value="Peptidase_S1A"/>
</dbReference>
<protein>
    <recommendedName>
        <fullName evidence="4">Peptidase S1 domain-containing protein</fullName>
    </recommendedName>
</protein>
<dbReference type="SMART" id="SM00209">
    <property type="entry name" value="TSP1"/>
    <property type="match status" value="1"/>
</dbReference>
<evidence type="ECO:0000256" key="2">
    <source>
        <dbReference type="ARBA" id="ARBA00024195"/>
    </source>
</evidence>
<dbReference type="Gene3D" id="2.40.10.10">
    <property type="entry name" value="Trypsin-like serine proteases"/>
    <property type="match status" value="2"/>
</dbReference>
<name>E4X445_OIKDI</name>
<dbReference type="EMBL" id="FN653024">
    <property type="protein sequence ID" value="CBY23834.1"/>
    <property type="molecule type" value="Genomic_DNA"/>
</dbReference>
<dbReference type="GO" id="GO:0004252">
    <property type="term" value="F:serine-type endopeptidase activity"/>
    <property type="evidence" value="ECO:0007669"/>
    <property type="project" value="InterPro"/>
</dbReference>
<keyword evidence="1" id="KW-1015">Disulfide bond</keyword>
<dbReference type="OrthoDB" id="10059102at2759"/>
<organism evidence="5">
    <name type="scientific">Oikopleura dioica</name>
    <name type="common">Tunicate</name>
    <dbReference type="NCBI Taxonomy" id="34765"/>
    <lineage>
        <taxon>Eukaryota</taxon>
        <taxon>Metazoa</taxon>
        <taxon>Chordata</taxon>
        <taxon>Tunicata</taxon>
        <taxon>Appendicularia</taxon>
        <taxon>Copelata</taxon>
        <taxon>Oikopleuridae</taxon>
        <taxon>Oikopleura</taxon>
    </lineage>
</organism>
<accession>E4X445</accession>
<dbReference type="InParanoid" id="E4X445"/>
<dbReference type="InterPro" id="IPR018114">
    <property type="entry name" value="TRYPSIN_HIS"/>
</dbReference>
<keyword evidence="3" id="KW-0720">Serine protease</keyword>
<evidence type="ECO:0000313" key="5">
    <source>
        <dbReference type="EMBL" id="CBY23834.1"/>
    </source>
</evidence>
<dbReference type="InterPro" id="IPR043504">
    <property type="entry name" value="Peptidase_S1_PA_chymotrypsin"/>
</dbReference>
<keyword evidence="6" id="KW-1185">Reference proteome</keyword>
<feature type="domain" description="Peptidase S1" evidence="4">
    <location>
        <begin position="363"/>
        <end position="601"/>
    </location>
</feature>
<evidence type="ECO:0000256" key="3">
    <source>
        <dbReference type="RuleBase" id="RU363034"/>
    </source>
</evidence>
<feature type="domain" description="Peptidase S1" evidence="4">
    <location>
        <begin position="51"/>
        <end position="272"/>
    </location>
</feature>
<evidence type="ECO:0000256" key="1">
    <source>
        <dbReference type="ARBA" id="ARBA00023157"/>
    </source>
</evidence>
<keyword evidence="3" id="KW-0645">Protease</keyword>
<dbReference type="InterPro" id="IPR036383">
    <property type="entry name" value="TSP1_rpt_sf"/>
</dbReference>
<dbReference type="CDD" id="cd00190">
    <property type="entry name" value="Tryp_SPc"/>
    <property type="match status" value="1"/>
</dbReference>
<proteinExistence type="inferred from homology"/>
<comment type="similarity">
    <text evidence="2">Belongs to the peptidase S1 family. CLIP subfamily.</text>
</comment>
<dbReference type="SUPFAM" id="SSF82895">
    <property type="entry name" value="TSP-1 type 1 repeat"/>
    <property type="match status" value="1"/>
</dbReference>
<keyword evidence="3" id="KW-0378">Hydrolase</keyword>
<dbReference type="FunFam" id="2.40.10.10:FF:000002">
    <property type="entry name" value="Transmembrane protease serine"/>
    <property type="match status" value="1"/>
</dbReference>
<dbReference type="PROSITE" id="PS00134">
    <property type="entry name" value="TRYPSIN_HIS"/>
    <property type="match status" value="1"/>
</dbReference>
<reference evidence="5" key="1">
    <citation type="journal article" date="2010" name="Science">
        <title>Plasticity of animal genome architecture unmasked by rapid evolution of a pelagic tunicate.</title>
        <authorList>
            <person name="Denoeud F."/>
            <person name="Henriet S."/>
            <person name="Mungpakdee S."/>
            <person name="Aury J.M."/>
            <person name="Da Silva C."/>
            <person name="Brinkmann H."/>
            <person name="Mikhaleva J."/>
            <person name="Olsen L.C."/>
            <person name="Jubin C."/>
            <person name="Canestro C."/>
            <person name="Bouquet J.M."/>
            <person name="Danks G."/>
            <person name="Poulain J."/>
            <person name="Campsteijn C."/>
            <person name="Adamski M."/>
            <person name="Cross I."/>
            <person name="Yadetie F."/>
            <person name="Muffato M."/>
            <person name="Louis A."/>
            <person name="Butcher S."/>
            <person name="Tsagkogeorga G."/>
            <person name="Konrad A."/>
            <person name="Singh S."/>
            <person name="Jensen M.F."/>
            <person name="Cong E.H."/>
            <person name="Eikeseth-Otteraa H."/>
            <person name="Noel B."/>
            <person name="Anthouard V."/>
            <person name="Porcel B.M."/>
            <person name="Kachouri-Lafond R."/>
            <person name="Nishino A."/>
            <person name="Ugolini M."/>
            <person name="Chourrout P."/>
            <person name="Nishida H."/>
            <person name="Aasland R."/>
            <person name="Huzurbazar S."/>
            <person name="Westhof E."/>
            <person name="Delsuc F."/>
            <person name="Lehrach H."/>
            <person name="Reinhardt R."/>
            <person name="Weissenbach J."/>
            <person name="Roy S.W."/>
            <person name="Artiguenave F."/>
            <person name="Postlethwait J.H."/>
            <person name="Manak J.R."/>
            <person name="Thompson E.M."/>
            <person name="Jaillon O."/>
            <person name="Du Pasquier L."/>
            <person name="Boudinot P."/>
            <person name="Liberles D.A."/>
            <person name="Volff J.N."/>
            <person name="Philippe H."/>
            <person name="Lenhard B."/>
            <person name="Roest Crollius H."/>
            <person name="Wincker P."/>
            <person name="Chourrout D."/>
        </authorList>
    </citation>
    <scope>NUCLEOTIDE SEQUENCE [LARGE SCALE GENOMIC DNA]</scope>
</reference>
<evidence type="ECO:0000259" key="4">
    <source>
        <dbReference type="PROSITE" id="PS50240"/>
    </source>
</evidence>
<dbReference type="Pfam" id="PF00090">
    <property type="entry name" value="TSP_1"/>
    <property type="match status" value="1"/>
</dbReference>
<dbReference type="InterPro" id="IPR033116">
    <property type="entry name" value="TRYPSIN_SER"/>
</dbReference>
<dbReference type="PANTHER" id="PTHR24253">
    <property type="entry name" value="TRANSMEMBRANE PROTEASE SERINE"/>
    <property type="match status" value="1"/>
</dbReference>
<sequence length="621" mass="69025">MKSHFFFYFYISQFAAATECPRRSNLLSPRLDLFSLNRQLECGIGTNDRQPWSVTLRMTDGVLCGGALISPNWVLTSADCAERFEEKWGSVFLDRIENGLLLEASREQCVVKIEINPSRTADTRESNIALLKLNTARAHFGALSSSICVSDRPAEENLGQLHMHRNCVVTSWTKALPETPTQLTPKYRAIQTHRRPRCESFKTEGLICASGKGFGVCKGSNGAILSCENPDGKWTVYGVGGLVMDNDCSERSQVSEFTDTARHSDWIRETIEEQRVPAVNTIYGEWENWTDCTEVCNGGTQLRRRRCQSHGYCKTDEIEYRPCSTFPCETIFGFRRQAFDDNVEEPKSVCFHNHVEERATARVVGGDATNAQVWPFMAVFYNKKGGWSSRFCGGSLLNERWVLSAAHCFMDPYSQEIFNFKKYAVGFGNFKGTTFPGQYSTIKSINCHKGFKATYDNISDDICLVELNQPVKFTETVKPVCISKQQPEEGDYCKIAGAGQTLGTSSDETLNEASIPVANFDQCYREYKDFGINLESQQHLCAGFDNGGVDACQGDSGGPFYCDNSYLSGVVSFGIGCASADTFGIYTAVSAYIDWIGETMGIASVKNVCPKGLTGIVFDNK</sequence>